<evidence type="ECO:0000313" key="2">
    <source>
        <dbReference type="EMBL" id="CAH4028054.1"/>
    </source>
</evidence>
<comment type="caution">
    <text evidence="2">The sequence shown here is derived from an EMBL/GenBank/DDBJ whole genome shotgun (WGS) entry which is preliminary data.</text>
</comment>
<evidence type="ECO:0000256" key="1">
    <source>
        <dbReference type="RuleBase" id="RU000363"/>
    </source>
</evidence>
<keyword evidence="3" id="KW-1185">Reference proteome</keyword>
<reference evidence="2" key="1">
    <citation type="submission" date="2022-05" db="EMBL/GenBank/DDBJ databases">
        <authorList>
            <person name="Okamura Y."/>
        </authorList>
    </citation>
    <scope>NUCLEOTIDE SEQUENCE</scope>
</reference>
<evidence type="ECO:0008006" key="4">
    <source>
        <dbReference type="Google" id="ProtNLM"/>
    </source>
</evidence>
<dbReference type="InterPro" id="IPR002347">
    <property type="entry name" value="SDR_fam"/>
</dbReference>
<dbReference type="PANTHER" id="PTHR43975:SF2">
    <property type="entry name" value="EG:BACR7A4.14 PROTEIN-RELATED"/>
    <property type="match status" value="1"/>
</dbReference>
<dbReference type="AlphaFoldDB" id="A0A9P0TDW7"/>
<name>A0A9P0TDW7_PIEBR</name>
<dbReference type="PANTHER" id="PTHR43975">
    <property type="entry name" value="ZGC:101858"/>
    <property type="match status" value="1"/>
</dbReference>
<dbReference type="PRINTS" id="PR00080">
    <property type="entry name" value="SDRFAMILY"/>
</dbReference>
<dbReference type="Gene3D" id="3.40.50.720">
    <property type="entry name" value="NAD(P)-binding Rossmann-like Domain"/>
    <property type="match status" value="1"/>
</dbReference>
<protein>
    <recommendedName>
        <fullName evidence="4">Alcohol dehydrogenase</fullName>
    </recommendedName>
</protein>
<sequence length="246" mass="26856">MRFKNKVVIITGANANFGIEISLQFILEGAFVVLVGKNQDKLNNLKSICDAKKDDDRQSVFVITADLTLDDDVRNVISQTIEKFGKINILINNAEIVRNGRLIDNSVLKTFDDVMKINLRAVVAITTSAAPHLIRTKGNIVNISSVGAERILRNDHIAYFISKAGLNHFTRACAMELGNRGVRVNTVSVGDDLIGSDRYSTSIHIHIDPKEVAELVLHTASNKSKGITGSNLVNDCGNLVASVSSW</sequence>
<dbReference type="Pfam" id="PF00106">
    <property type="entry name" value="adh_short"/>
    <property type="match status" value="1"/>
</dbReference>
<dbReference type="PRINTS" id="PR00081">
    <property type="entry name" value="GDHRDH"/>
</dbReference>
<organism evidence="2 3">
    <name type="scientific">Pieris brassicae</name>
    <name type="common">White butterfly</name>
    <name type="synonym">Large white butterfly</name>
    <dbReference type="NCBI Taxonomy" id="7116"/>
    <lineage>
        <taxon>Eukaryota</taxon>
        <taxon>Metazoa</taxon>
        <taxon>Ecdysozoa</taxon>
        <taxon>Arthropoda</taxon>
        <taxon>Hexapoda</taxon>
        <taxon>Insecta</taxon>
        <taxon>Pterygota</taxon>
        <taxon>Neoptera</taxon>
        <taxon>Endopterygota</taxon>
        <taxon>Lepidoptera</taxon>
        <taxon>Glossata</taxon>
        <taxon>Ditrysia</taxon>
        <taxon>Papilionoidea</taxon>
        <taxon>Pieridae</taxon>
        <taxon>Pierinae</taxon>
        <taxon>Pieris</taxon>
    </lineage>
</organism>
<dbReference type="Proteomes" id="UP001152562">
    <property type="component" value="Unassembled WGS sequence"/>
</dbReference>
<gene>
    <name evidence="2" type="ORF">PIBRA_LOCUS5017</name>
</gene>
<accession>A0A9P0TDW7</accession>
<dbReference type="EMBL" id="CALOZG010000005">
    <property type="protein sequence ID" value="CAH4028054.1"/>
    <property type="molecule type" value="Genomic_DNA"/>
</dbReference>
<comment type="similarity">
    <text evidence="1">Belongs to the short-chain dehydrogenases/reductases (SDR) family.</text>
</comment>
<dbReference type="InterPro" id="IPR036291">
    <property type="entry name" value="NAD(P)-bd_dom_sf"/>
</dbReference>
<proteinExistence type="inferred from homology"/>
<dbReference type="SUPFAM" id="SSF51735">
    <property type="entry name" value="NAD(P)-binding Rossmann-fold domains"/>
    <property type="match status" value="1"/>
</dbReference>
<evidence type="ECO:0000313" key="3">
    <source>
        <dbReference type="Proteomes" id="UP001152562"/>
    </source>
</evidence>